<reference evidence="2" key="3">
    <citation type="submission" date="2025-09" db="UniProtKB">
        <authorList>
            <consortium name="Ensembl"/>
        </authorList>
    </citation>
    <scope>IDENTIFICATION</scope>
</reference>
<dbReference type="Ensembl" id="ENSHHUT00000032266.1">
    <property type="protein sequence ID" value="ENSHHUP00000030978.1"/>
    <property type="gene ID" value="ENSHHUG00000019715.1"/>
</dbReference>
<dbReference type="Proteomes" id="UP000314982">
    <property type="component" value="Unassembled WGS sequence"/>
</dbReference>
<reference evidence="2" key="2">
    <citation type="submission" date="2025-08" db="UniProtKB">
        <authorList>
            <consortium name="Ensembl"/>
        </authorList>
    </citation>
    <scope>IDENTIFICATION</scope>
</reference>
<feature type="domain" description="Glycosyltransferase 2-like" evidence="1">
    <location>
        <begin position="5"/>
        <end position="99"/>
    </location>
</feature>
<dbReference type="CDD" id="cd00761">
    <property type="entry name" value="Glyco_tranf_GTA_type"/>
    <property type="match status" value="1"/>
</dbReference>
<dbReference type="InterPro" id="IPR001173">
    <property type="entry name" value="Glyco_trans_2-like"/>
</dbReference>
<evidence type="ECO:0000259" key="1">
    <source>
        <dbReference type="Pfam" id="PF00535"/>
    </source>
</evidence>
<dbReference type="PANTHER" id="PTHR22916">
    <property type="entry name" value="GLYCOSYLTRANSFERASE"/>
    <property type="match status" value="1"/>
</dbReference>
<dbReference type="PANTHER" id="PTHR22916:SF3">
    <property type="entry name" value="UDP-GLCNAC:BETAGAL BETA-1,3-N-ACETYLGLUCOSAMINYLTRANSFERASE-LIKE PROTEIN 1"/>
    <property type="match status" value="1"/>
</dbReference>
<keyword evidence="3" id="KW-1185">Reference proteome</keyword>
<sequence length="121" mass="14179">MSFFSVIIPLYNKECFIENTLKSVLSQTFTAFEVIIINDGSTDKSEEKALQFKDSRIRYYSKENGGVSTARNFGIDKAKSVYITFIDADDYWYPTFLESIPFFLYFFRLLRSYILKEVPLI</sequence>
<dbReference type="Pfam" id="PF00535">
    <property type="entry name" value="Glycos_transf_2"/>
    <property type="match status" value="1"/>
</dbReference>
<reference evidence="3" key="1">
    <citation type="submission" date="2018-06" db="EMBL/GenBank/DDBJ databases">
        <title>Genome assembly of Danube salmon.</title>
        <authorList>
            <person name="Macqueen D.J."/>
            <person name="Gundappa M.K."/>
        </authorList>
    </citation>
    <scope>NUCLEOTIDE SEQUENCE [LARGE SCALE GENOMIC DNA]</scope>
</reference>
<dbReference type="InterPro" id="IPR029044">
    <property type="entry name" value="Nucleotide-diphossugar_trans"/>
</dbReference>
<proteinExistence type="predicted"/>
<dbReference type="Gene3D" id="3.90.550.10">
    <property type="entry name" value="Spore Coat Polysaccharide Biosynthesis Protein SpsA, Chain A"/>
    <property type="match status" value="1"/>
</dbReference>
<protein>
    <recommendedName>
        <fullName evidence="1">Glycosyltransferase 2-like domain-containing protein</fullName>
    </recommendedName>
</protein>
<dbReference type="SUPFAM" id="SSF53448">
    <property type="entry name" value="Nucleotide-diphospho-sugar transferases"/>
    <property type="match status" value="1"/>
</dbReference>
<evidence type="ECO:0000313" key="2">
    <source>
        <dbReference type="Ensembl" id="ENSHHUP00000030978.1"/>
    </source>
</evidence>
<dbReference type="AlphaFoldDB" id="A0A4W5LYG6"/>
<dbReference type="GeneTree" id="ENSGT00390000006933"/>
<dbReference type="GO" id="GO:0016758">
    <property type="term" value="F:hexosyltransferase activity"/>
    <property type="evidence" value="ECO:0007669"/>
    <property type="project" value="UniProtKB-ARBA"/>
</dbReference>
<accession>A0A4W5LYG6</accession>
<evidence type="ECO:0000313" key="3">
    <source>
        <dbReference type="Proteomes" id="UP000314982"/>
    </source>
</evidence>
<organism evidence="2 3">
    <name type="scientific">Hucho hucho</name>
    <name type="common">huchen</name>
    <dbReference type="NCBI Taxonomy" id="62062"/>
    <lineage>
        <taxon>Eukaryota</taxon>
        <taxon>Metazoa</taxon>
        <taxon>Chordata</taxon>
        <taxon>Craniata</taxon>
        <taxon>Vertebrata</taxon>
        <taxon>Euteleostomi</taxon>
        <taxon>Actinopterygii</taxon>
        <taxon>Neopterygii</taxon>
        <taxon>Teleostei</taxon>
        <taxon>Protacanthopterygii</taxon>
        <taxon>Salmoniformes</taxon>
        <taxon>Salmonidae</taxon>
        <taxon>Salmoninae</taxon>
        <taxon>Hucho</taxon>
    </lineage>
</organism>
<name>A0A4W5LYG6_9TELE</name>